<feature type="transmembrane region" description="Helical" evidence="5">
    <location>
        <begin position="139"/>
        <end position="157"/>
    </location>
</feature>
<evidence type="ECO:0000313" key="8">
    <source>
        <dbReference type="Proteomes" id="UP000325780"/>
    </source>
</evidence>
<feature type="transmembrane region" description="Helical" evidence="5">
    <location>
        <begin position="440"/>
        <end position="462"/>
    </location>
</feature>
<evidence type="ECO:0000256" key="1">
    <source>
        <dbReference type="ARBA" id="ARBA00004141"/>
    </source>
</evidence>
<dbReference type="Gene3D" id="1.20.1250.20">
    <property type="entry name" value="MFS general substrate transporter like domains"/>
    <property type="match status" value="1"/>
</dbReference>
<keyword evidence="4 5" id="KW-0472">Membrane</keyword>
<dbReference type="OrthoDB" id="3365399at2759"/>
<dbReference type="InterPro" id="IPR020846">
    <property type="entry name" value="MFS_dom"/>
</dbReference>
<reference evidence="7 8" key="1">
    <citation type="submission" date="2019-04" db="EMBL/GenBank/DDBJ databases">
        <title>Friends and foes A comparative genomics study of 23 Aspergillus species from section Flavi.</title>
        <authorList>
            <consortium name="DOE Joint Genome Institute"/>
            <person name="Kjaerbolling I."/>
            <person name="Vesth T."/>
            <person name="Frisvad J.C."/>
            <person name="Nybo J.L."/>
            <person name="Theobald S."/>
            <person name="Kildgaard S."/>
            <person name="Isbrandt T."/>
            <person name="Kuo A."/>
            <person name="Sato A."/>
            <person name="Lyhne E.K."/>
            <person name="Kogle M.E."/>
            <person name="Wiebenga A."/>
            <person name="Kun R.S."/>
            <person name="Lubbers R.J."/>
            <person name="Makela M.R."/>
            <person name="Barry K."/>
            <person name="Chovatia M."/>
            <person name="Clum A."/>
            <person name="Daum C."/>
            <person name="Haridas S."/>
            <person name="He G."/>
            <person name="LaButti K."/>
            <person name="Lipzen A."/>
            <person name="Mondo S."/>
            <person name="Riley R."/>
            <person name="Salamov A."/>
            <person name="Simmons B.A."/>
            <person name="Magnuson J.K."/>
            <person name="Henrissat B."/>
            <person name="Mortensen U.H."/>
            <person name="Larsen T.O."/>
            <person name="Devries R.P."/>
            <person name="Grigoriev I.V."/>
            <person name="Machida M."/>
            <person name="Baker S.E."/>
            <person name="Andersen M.R."/>
        </authorList>
    </citation>
    <scope>NUCLEOTIDE SEQUENCE [LARGE SCALE GENOMIC DNA]</scope>
    <source>
        <strain evidence="7 8">IBT 18842</strain>
    </source>
</reference>
<dbReference type="InterPro" id="IPR036259">
    <property type="entry name" value="MFS_trans_sf"/>
</dbReference>
<evidence type="ECO:0000256" key="3">
    <source>
        <dbReference type="ARBA" id="ARBA00022989"/>
    </source>
</evidence>
<feature type="transmembrane region" description="Helical" evidence="5">
    <location>
        <begin position="379"/>
        <end position="400"/>
    </location>
</feature>
<dbReference type="PANTHER" id="PTHR23502:SF145">
    <property type="entry name" value="MULTIDRUG TRANSPORTER, PUTATIVE-RELATED"/>
    <property type="match status" value="1"/>
</dbReference>
<keyword evidence="3 5" id="KW-1133">Transmembrane helix</keyword>
<dbReference type="AlphaFoldDB" id="A0A5N6U507"/>
<feature type="transmembrane region" description="Helical" evidence="5">
    <location>
        <begin position="227"/>
        <end position="246"/>
    </location>
</feature>
<feature type="transmembrane region" description="Helical" evidence="5">
    <location>
        <begin position="406"/>
        <end position="428"/>
    </location>
</feature>
<feature type="domain" description="Major facilitator superfamily (MFS) profile" evidence="6">
    <location>
        <begin position="73"/>
        <end position="501"/>
    </location>
</feature>
<feature type="transmembrane region" description="Helical" evidence="5">
    <location>
        <begin position="474"/>
        <end position="496"/>
    </location>
</feature>
<dbReference type="EMBL" id="ML742037">
    <property type="protein sequence ID" value="KAE8153610.1"/>
    <property type="molecule type" value="Genomic_DNA"/>
</dbReference>
<sequence>MSSLEHPDAVAIWDDSLAPRSYNAGAEGYAAPKIEDVVSRLPSIENPPEFEVYWDLNDPQDPRRWPLWYKGLTVMTMSVGGTVIAISSTIYTSGIPGLEQEFGISKITALLGVTTYLLGMAAGSIILAPLSETIGRRPVYIVSMAVFLVLLLPSALATNIESILVSRFFGGLFGSAMVSNSPASVNDIVSDKHRALAFGFWCIGPSNGPVYGPIIGGFVYQYLGWRWTHWIVLIIGGAVMGLILCIKETYAPVILKKRAAAKREETQNARWWTRYDGGQDFKTLLKVSLSRPFWMMITEPICIFWDGYVAIVYGIIYLCFVAYPIAFQQERGWSPGVGGLAFVGLGVGVLIGIALEPIFRRVINSHQPNKDTGLIPPEAMVSIICFGAVLIAVGQLWFAWTCTSNVHWIVPILASVPFGTGNAALFIYVSNYMAQSYGIYAASALSGNMFLRSILGACLPLAGPSMYGTLGLNWASTLLGIVEAVCILIPVVFYFYGDRIRKASPLIKEMERLQAMP</sequence>
<protein>
    <submittedName>
        <fullName evidence="7">MFS general substrate transporter</fullName>
    </submittedName>
</protein>
<dbReference type="Proteomes" id="UP000325780">
    <property type="component" value="Unassembled WGS sequence"/>
</dbReference>
<feature type="transmembrane region" description="Helical" evidence="5">
    <location>
        <begin position="67"/>
        <end position="87"/>
    </location>
</feature>
<evidence type="ECO:0000259" key="6">
    <source>
        <dbReference type="PROSITE" id="PS50850"/>
    </source>
</evidence>
<dbReference type="GO" id="GO:0005886">
    <property type="term" value="C:plasma membrane"/>
    <property type="evidence" value="ECO:0007669"/>
    <property type="project" value="TreeGrafter"/>
</dbReference>
<name>A0A5N6U507_ASPAV</name>
<accession>A0A5N6U507</accession>
<evidence type="ECO:0000313" key="7">
    <source>
        <dbReference type="EMBL" id="KAE8153610.1"/>
    </source>
</evidence>
<dbReference type="FunFam" id="1.20.1250.20:FF:000011">
    <property type="entry name" value="MFS multidrug transporter, putative"/>
    <property type="match status" value="1"/>
</dbReference>
<feature type="transmembrane region" description="Helical" evidence="5">
    <location>
        <begin position="337"/>
        <end position="359"/>
    </location>
</feature>
<keyword evidence="8" id="KW-1185">Reference proteome</keyword>
<comment type="subcellular location">
    <subcellularLocation>
        <location evidence="1">Membrane</location>
        <topology evidence="1">Multi-pass membrane protein</topology>
    </subcellularLocation>
</comment>
<dbReference type="CDD" id="cd17323">
    <property type="entry name" value="MFS_Tpo1_MDR_like"/>
    <property type="match status" value="1"/>
</dbReference>
<organism evidence="7 8">
    <name type="scientific">Aspergillus avenaceus</name>
    <dbReference type="NCBI Taxonomy" id="36643"/>
    <lineage>
        <taxon>Eukaryota</taxon>
        <taxon>Fungi</taxon>
        <taxon>Dikarya</taxon>
        <taxon>Ascomycota</taxon>
        <taxon>Pezizomycotina</taxon>
        <taxon>Eurotiomycetes</taxon>
        <taxon>Eurotiomycetidae</taxon>
        <taxon>Eurotiales</taxon>
        <taxon>Aspergillaceae</taxon>
        <taxon>Aspergillus</taxon>
        <taxon>Aspergillus subgen. Circumdati</taxon>
    </lineage>
</organism>
<evidence type="ECO:0000256" key="4">
    <source>
        <dbReference type="ARBA" id="ARBA00023136"/>
    </source>
</evidence>
<evidence type="ECO:0000256" key="5">
    <source>
        <dbReference type="SAM" id="Phobius"/>
    </source>
</evidence>
<evidence type="ECO:0000256" key="2">
    <source>
        <dbReference type="ARBA" id="ARBA00022692"/>
    </source>
</evidence>
<dbReference type="SUPFAM" id="SSF103473">
    <property type="entry name" value="MFS general substrate transporter"/>
    <property type="match status" value="1"/>
</dbReference>
<keyword evidence="2 5" id="KW-0812">Transmembrane</keyword>
<gene>
    <name evidence="7" type="ORF">BDV25DRAFT_136729</name>
</gene>
<dbReference type="PANTHER" id="PTHR23502">
    <property type="entry name" value="MAJOR FACILITATOR SUPERFAMILY"/>
    <property type="match status" value="1"/>
</dbReference>
<feature type="transmembrane region" description="Helical" evidence="5">
    <location>
        <begin position="107"/>
        <end position="127"/>
    </location>
</feature>
<dbReference type="InterPro" id="IPR011701">
    <property type="entry name" value="MFS"/>
</dbReference>
<feature type="transmembrane region" description="Helical" evidence="5">
    <location>
        <begin position="301"/>
        <end position="325"/>
    </location>
</feature>
<dbReference type="Pfam" id="PF07690">
    <property type="entry name" value="MFS_1"/>
    <property type="match status" value="1"/>
</dbReference>
<dbReference type="GO" id="GO:0022857">
    <property type="term" value="F:transmembrane transporter activity"/>
    <property type="evidence" value="ECO:0007669"/>
    <property type="project" value="InterPro"/>
</dbReference>
<proteinExistence type="predicted"/>
<dbReference type="PROSITE" id="PS50850">
    <property type="entry name" value="MFS"/>
    <property type="match status" value="1"/>
</dbReference>